<protein>
    <recommendedName>
        <fullName evidence="4">SGNH/GDSL hydrolase family protein</fullName>
    </recommendedName>
</protein>
<evidence type="ECO:0000313" key="3">
    <source>
        <dbReference type="Proteomes" id="UP000193420"/>
    </source>
</evidence>
<keyword evidence="1" id="KW-1133">Transmembrane helix</keyword>
<evidence type="ECO:0008006" key="4">
    <source>
        <dbReference type="Google" id="ProtNLM"/>
    </source>
</evidence>
<dbReference type="OrthoDB" id="869432at2"/>
<proteinExistence type="predicted"/>
<keyword evidence="1" id="KW-0472">Membrane</keyword>
<keyword evidence="3" id="KW-1185">Reference proteome</keyword>
<dbReference type="EMBL" id="FXAO01000002">
    <property type="protein sequence ID" value="SMG20200.1"/>
    <property type="molecule type" value="Genomic_DNA"/>
</dbReference>
<accession>A0A1X7IYH6</accession>
<gene>
    <name evidence="2" type="ORF">SAMN03080602_01288</name>
</gene>
<dbReference type="SUPFAM" id="SSF52266">
    <property type="entry name" value="SGNH hydrolase"/>
    <property type="match status" value="1"/>
</dbReference>
<organism evidence="2 3">
    <name type="scientific">Arenibacter troitsensis</name>
    <dbReference type="NCBI Taxonomy" id="188872"/>
    <lineage>
        <taxon>Bacteria</taxon>
        <taxon>Pseudomonadati</taxon>
        <taxon>Bacteroidota</taxon>
        <taxon>Flavobacteriia</taxon>
        <taxon>Flavobacteriales</taxon>
        <taxon>Flavobacteriaceae</taxon>
        <taxon>Arenibacter</taxon>
    </lineage>
</organism>
<evidence type="ECO:0000313" key="2">
    <source>
        <dbReference type="EMBL" id="SMG20200.1"/>
    </source>
</evidence>
<dbReference type="Proteomes" id="UP000193420">
    <property type="component" value="Unassembled WGS sequence"/>
</dbReference>
<dbReference type="STRING" id="188872.SAMN03080602_01288"/>
<dbReference type="RefSeq" id="WP_085497270.1">
    <property type="nucleotide sequence ID" value="NZ_FXAO01000002.1"/>
</dbReference>
<keyword evidence="1" id="KW-0812">Transmembrane</keyword>
<dbReference type="AlphaFoldDB" id="A0A1X7IYH6"/>
<sequence>MTKFIKLLVHVMVFGTVAIFIILTILEKTLFEDSETLPHEKVTKFYSSNRTVKLLILGSSRGEGDFIPSILETNRKGYNFGLPGTGNKIWYYMLLDELDNSISRKVIVSIDLTEYPIQEGEDYNYNYYLKLPKNTHLYASLETSTKTKILPYPFFYFGNLKGFVSESLKDYINLTTITENGFKGNTNVLSTRQFETISSDVDSINIRFNEKLWLDTFERISKSNDTVYFVLAPTFHSYLKHLDYSNFKNNMQELSQKYSKVKFYDFSNSIHHRKLFYDPIHLNYNGAITFSEMLRDSIKKE</sequence>
<evidence type="ECO:0000256" key="1">
    <source>
        <dbReference type="SAM" id="Phobius"/>
    </source>
</evidence>
<feature type="transmembrane region" description="Helical" evidence="1">
    <location>
        <begin position="7"/>
        <end position="26"/>
    </location>
</feature>
<name>A0A1X7IYH6_9FLAO</name>
<reference evidence="3" key="1">
    <citation type="submission" date="2017-04" db="EMBL/GenBank/DDBJ databases">
        <authorList>
            <person name="Varghese N."/>
            <person name="Submissions S."/>
        </authorList>
    </citation>
    <scope>NUCLEOTIDE SEQUENCE [LARGE SCALE GENOMIC DNA]</scope>
    <source>
        <strain evidence="3">DSM 19835</strain>
    </source>
</reference>